<gene>
    <name evidence="2" type="ORF">Tci_050403</name>
</gene>
<reference evidence="2" key="1">
    <citation type="journal article" date="2019" name="Sci. Rep.">
        <title>Draft genome of Tanacetum cinerariifolium, the natural source of mosquito coil.</title>
        <authorList>
            <person name="Yamashiro T."/>
            <person name="Shiraishi A."/>
            <person name="Satake H."/>
            <person name="Nakayama K."/>
        </authorList>
    </citation>
    <scope>NUCLEOTIDE SEQUENCE</scope>
</reference>
<name>A0A6L2N189_TANCI</name>
<comment type="caution">
    <text evidence="2">The sequence shown here is derived from an EMBL/GenBank/DDBJ whole genome shotgun (WGS) entry which is preliminary data.</text>
</comment>
<keyword evidence="2" id="KW-0808">Transferase</keyword>
<keyword evidence="2" id="KW-0695">RNA-directed DNA polymerase</keyword>
<feature type="compositionally biased region" description="Acidic residues" evidence="1">
    <location>
        <begin position="32"/>
        <end position="42"/>
    </location>
</feature>
<feature type="compositionally biased region" description="Low complexity" evidence="1">
    <location>
        <begin position="92"/>
        <end position="111"/>
    </location>
</feature>
<evidence type="ECO:0000256" key="1">
    <source>
        <dbReference type="SAM" id="MobiDB-lite"/>
    </source>
</evidence>
<organism evidence="2">
    <name type="scientific">Tanacetum cinerariifolium</name>
    <name type="common">Dalmatian daisy</name>
    <name type="synonym">Chrysanthemum cinerariifolium</name>
    <dbReference type="NCBI Taxonomy" id="118510"/>
    <lineage>
        <taxon>Eukaryota</taxon>
        <taxon>Viridiplantae</taxon>
        <taxon>Streptophyta</taxon>
        <taxon>Embryophyta</taxon>
        <taxon>Tracheophyta</taxon>
        <taxon>Spermatophyta</taxon>
        <taxon>Magnoliopsida</taxon>
        <taxon>eudicotyledons</taxon>
        <taxon>Gunneridae</taxon>
        <taxon>Pentapetalae</taxon>
        <taxon>asterids</taxon>
        <taxon>campanulids</taxon>
        <taxon>Asterales</taxon>
        <taxon>Asteraceae</taxon>
        <taxon>Asteroideae</taxon>
        <taxon>Anthemideae</taxon>
        <taxon>Anthemidinae</taxon>
        <taxon>Tanacetum</taxon>
    </lineage>
</organism>
<protein>
    <submittedName>
        <fullName evidence="2">Reverse transcriptase domain-containing protein</fullName>
    </submittedName>
</protein>
<dbReference type="GO" id="GO:0003964">
    <property type="term" value="F:RNA-directed DNA polymerase activity"/>
    <property type="evidence" value="ECO:0007669"/>
    <property type="project" value="UniProtKB-KW"/>
</dbReference>
<feature type="region of interest" description="Disordered" evidence="1">
    <location>
        <begin position="221"/>
        <end position="273"/>
    </location>
</feature>
<proteinExistence type="predicted"/>
<evidence type="ECO:0000313" key="2">
    <source>
        <dbReference type="EMBL" id="GEU78425.1"/>
    </source>
</evidence>
<feature type="compositionally biased region" description="Basic and acidic residues" evidence="1">
    <location>
        <begin position="221"/>
        <end position="246"/>
    </location>
</feature>
<keyword evidence="2" id="KW-0548">Nucleotidyltransferase</keyword>
<sequence length="412" mass="46290">MGVLMLRLGLREFLNRPMNHLHPMINLSQEVESSDDDLDEEDTSKHRRNGSDKKEELNLSDKGSGKTEVVNTASSVSRVSTAEASVSTARPTVSTAGLSTSTVGTSTGILTTPPPSQPSDTRDKGKGIMVEPDPPVKIKRSDQGDLQLQADAELAQLLHQEELDEVERRQRERAAQEASTANMGKFNHNQLKGKSYEELQRLYEREQKWIHDFVPMDSEKEEKKLVMPESKGNKEKRIKRVTDSALKHKSSKKQKMMQEQESANSDEEATTDYKHEKEELRIWLTIVPDEEDITTYKFQQIMPPKRSSTSKASTMSQAAIRKLVTDSVATALETQTTTMAEADNSIREIPVAKRGNYKEFTSCQPFYFNGTKGVVALIHWFKRTESVFSRSNCAEENKVAFTTGTLTNDALS</sequence>
<feature type="region of interest" description="Disordered" evidence="1">
    <location>
        <begin position="28"/>
        <end position="142"/>
    </location>
</feature>
<dbReference type="EMBL" id="BKCJ010007670">
    <property type="protein sequence ID" value="GEU78425.1"/>
    <property type="molecule type" value="Genomic_DNA"/>
</dbReference>
<dbReference type="AlphaFoldDB" id="A0A6L2N189"/>
<feature type="compositionally biased region" description="Basic and acidic residues" evidence="1">
    <location>
        <begin position="49"/>
        <end position="65"/>
    </location>
</feature>
<feature type="compositionally biased region" description="Polar residues" evidence="1">
    <location>
        <begin position="69"/>
        <end position="91"/>
    </location>
</feature>
<accession>A0A6L2N189</accession>